<dbReference type="InterPro" id="IPR034788">
    <property type="entry name" value="Cpo_RRM"/>
</dbReference>
<evidence type="ECO:0000256" key="2">
    <source>
        <dbReference type="ARBA" id="ARBA00022884"/>
    </source>
</evidence>
<dbReference type="InterPro" id="IPR012677">
    <property type="entry name" value="Nucleotide-bd_a/b_plait_sf"/>
</dbReference>
<keyword evidence="6" id="KW-1185">Reference proteome</keyword>
<reference evidence="7" key="1">
    <citation type="submission" date="2022-11" db="UniProtKB">
        <authorList>
            <consortium name="WormBaseParasite"/>
        </authorList>
    </citation>
    <scope>IDENTIFICATION</scope>
</reference>
<sequence>MMMVVMMTGRVSSYGLHGRVCAAFAVKHTLVRIRRARRERERERERQGNRAVAALRLNAWVRTLFVSGLPMDAKPRELYLLFRSYPGYESSLLKVTNKNGKTSSPVGFVTFTTKSTADEAKKDLQGVKFDPDLPQTIRLEFAKSNTKVSKPKQQSPPAAAMPTFLHPAFTGQEMLSPFMHTAGSAEQLLQANALAFAELTSPAAAAAAQTTAFTAGGAMHPLFAQAFPGGVNAFQYGALQNQIALGQLATSTAGHHQALFSAAATGYPAIIPTSMAAMSALSPAVSAMSAMSAASGACSTLFVANLGASVNEDELREVFRSFPGFCRLRMHNKNGSPVAFVEYQDLRQATQAINSLQGFVLVSSDRGGMRIEYARNKMGDVSFVDCRAPNSVVSSG</sequence>
<dbReference type="CDD" id="cd12245">
    <property type="entry name" value="RRM_scw1_like"/>
    <property type="match status" value="1"/>
</dbReference>
<dbReference type="Gene3D" id="3.30.70.330">
    <property type="match status" value="2"/>
</dbReference>
<evidence type="ECO:0000259" key="5">
    <source>
        <dbReference type="PROSITE" id="PS50102"/>
    </source>
</evidence>
<dbReference type="PANTHER" id="PTHR10501">
    <property type="entry name" value="U1 SMALL NUCLEAR RIBONUCLEOPROTEIN A/U2 SMALL NUCLEAR RIBONUCLEOPROTEIN B"/>
    <property type="match status" value="1"/>
</dbReference>
<organism evidence="6 7">
    <name type="scientific">Plectus sambesii</name>
    <dbReference type="NCBI Taxonomy" id="2011161"/>
    <lineage>
        <taxon>Eukaryota</taxon>
        <taxon>Metazoa</taxon>
        <taxon>Ecdysozoa</taxon>
        <taxon>Nematoda</taxon>
        <taxon>Chromadorea</taxon>
        <taxon>Plectida</taxon>
        <taxon>Plectina</taxon>
        <taxon>Plectoidea</taxon>
        <taxon>Plectidae</taxon>
        <taxon>Plectus</taxon>
    </lineage>
</organism>
<keyword evidence="3" id="KW-0539">Nucleus</keyword>
<dbReference type="CDD" id="cd12684">
    <property type="entry name" value="RRM_cpo"/>
    <property type="match status" value="1"/>
</dbReference>
<dbReference type="GO" id="GO:0003723">
    <property type="term" value="F:RNA binding"/>
    <property type="evidence" value="ECO:0007669"/>
    <property type="project" value="UniProtKB-UniRule"/>
</dbReference>
<comment type="subcellular location">
    <subcellularLocation>
        <location evidence="1">Nucleus</location>
    </subcellularLocation>
</comment>
<dbReference type="SMART" id="SM00360">
    <property type="entry name" value="RRM"/>
    <property type="match status" value="2"/>
</dbReference>
<dbReference type="AlphaFoldDB" id="A0A914VXZ2"/>
<dbReference type="Proteomes" id="UP000887566">
    <property type="component" value="Unplaced"/>
</dbReference>
<evidence type="ECO:0000256" key="4">
    <source>
        <dbReference type="PROSITE-ProRule" id="PRU00176"/>
    </source>
</evidence>
<evidence type="ECO:0000256" key="1">
    <source>
        <dbReference type="ARBA" id="ARBA00004123"/>
    </source>
</evidence>
<dbReference type="FunFam" id="3.30.70.330:FF:000037">
    <property type="entry name" value="RNA-binding protein with multiple splicing 2"/>
    <property type="match status" value="1"/>
</dbReference>
<dbReference type="GO" id="GO:0005634">
    <property type="term" value="C:nucleus"/>
    <property type="evidence" value="ECO:0007669"/>
    <property type="project" value="UniProtKB-SubCell"/>
</dbReference>
<keyword evidence="2 4" id="KW-0694">RNA-binding</keyword>
<name>A0A914VXZ2_9BILA</name>
<dbReference type="InterPro" id="IPR035979">
    <property type="entry name" value="RBD_domain_sf"/>
</dbReference>
<proteinExistence type="predicted"/>
<feature type="domain" description="RRM" evidence="5">
    <location>
        <begin position="299"/>
        <end position="376"/>
    </location>
</feature>
<dbReference type="WBParaSite" id="PSAMB.scaffold273size59796.g4193.t1">
    <property type="protein sequence ID" value="PSAMB.scaffold273size59796.g4193.t1"/>
    <property type="gene ID" value="PSAMB.scaffold273size59796.g4193"/>
</dbReference>
<dbReference type="PROSITE" id="PS50102">
    <property type="entry name" value="RRM"/>
    <property type="match status" value="2"/>
</dbReference>
<evidence type="ECO:0000313" key="7">
    <source>
        <dbReference type="WBParaSite" id="PSAMB.scaffold273size59796.g4193.t1"/>
    </source>
</evidence>
<evidence type="ECO:0000256" key="3">
    <source>
        <dbReference type="ARBA" id="ARBA00023242"/>
    </source>
</evidence>
<dbReference type="InterPro" id="IPR000504">
    <property type="entry name" value="RRM_dom"/>
</dbReference>
<dbReference type="SUPFAM" id="SSF54928">
    <property type="entry name" value="RNA-binding domain, RBD"/>
    <property type="match status" value="2"/>
</dbReference>
<feature type="domain" description="RRM" evidence="5">
    <location>
        <begin position="62"/>
        <end position="144"/>
    </location>
</feature>
<dbReference type="Pfam" id="PF00076">
    <property type="entry name" value="RRM_1"/>
    <property type="match status" value="2"/>
</dbReference>
<accession>A0A914VXZ2</accession>
<evidence type="ECO:0000313" key="6">
    <source>
        <dbReference type="Proteomes" id="UP000887566"/>
    </source>
</evidence>
<protein>
    <submittedName>
        <fullName evidence="7">RRM domain-containing protein</fullName>
    </submittedName>
</protein>